<name>A0A2S4JRW4_9SPIO</name>
<evidence type="ECO:0000259" key="6">
    <source>
        <dbReference type="Pfam" id="PF00496"/>
    </source>
</evidence>
<dbReference type="PANTHER" id="PTHR30290">
    <property type="entry name" value="PERIPLASMIC BINDING COMPONENT OF ABC TRANSPORTER"/>
    <property type="match status" value="1"/>
</dbReference>
<protein>
    <recommendedName>
        <fullName evidence="6">Solute-binding protein family 5 domain-containing protein</fullName>
    </recommendedName>
</protein>
<evidence type="ECO:0000256" key="3">
    <source>
        <dbReference type="ARBA" id="ARBA00022448"/>
    </source>
</evidence>
<dbReference type="GO" id="GO:0030288">
    <property type="term" value="C:outer membrane-bounded periplasmic space"/>
    <property type="evidence" value="ECO:0007669"/>
    <property type="project" value="UniProtKB-ARBA"/>
</dbReference>
<dbReference type="GO" id="GO:1904680">
    <property type="term" value="F:peptide transmembrane transporter activity"/>
    <property type="evidence" value="ECO:0007669"/>
    <property type="project" value="TreeGrafter"/>
</dbReference>
<dbReference type="Proteomes" id="UP000237350">
    <property type="component" value="Unassembled WGS sequence"/>
</dbReference>
<sequence length="592" mass="65160">MFLALAVLFPGSAEGSGLTADSGSGLTADSGSAGGAGCTAGPASAARSLPATEPLQHPSPHRSDPGDLLRVISSGAGASRDRELVAAFATTSIGLNPLNSYTATEAQVYTALYEGLAGYHPRTLEPVPAVAERWEVSEDGTTYTFFLRDNARYWNGDPVEAEHFRDTWLAMIDPARDRPYSFLFDVIAGVRDYRQGHTTAPDSIGIHARDSQTLEVRLRSRAPHFIRVLAHHAFVPLHPQVRSLQDPAPEEALGNGPYRMVTRTSGEIALEQNPHYWDIRNVQIPRLRLLFVDDPPEEVTSRFNDGEIHWVSSGMSLANVAYPSSIVVNPLFATTYYFLRSDELPFSTPSVRRALALLLPWEKIRDPAIHFMPSSRLVPAIPHYPFQEGITGPDHAQALELLKEAGHPRGEGLPEITIHVPRGPESTRVAELMKQAWEDALATRVSLRYTPYPEYFDALRDPSYTVAMISWIGDFADPLTFLKMWVSDSSLNDAGFSDPRFDQLIDDSLALTGTARYQIMSEAEAILLQTGTVLPVSHSPAVNLIDRDIIEGWYPNPLDMHPFKYLAFVEQRPLPGLVRALPGGARDLPGGR</sequence>
<dbReference type="GO" id="GO:0043190">
    <property type="term" value="C:ATP-binding cassette (ABC) transporter complex"/>
    <property type="evidence" value="ECO:0007669"/>
    <property type="project" value="InterPro"/>
</dbReference>
<dbReference type="GO" id="GO:0015833">
    <property type="term" value="P:peptide transport"/>
    <property type="evidence" value="ECO:0007669"/>
    <property type="project" value="TreeGrafter"/>
</dbReference>
<feature type="domain" description="Solute-binding protein family 5" evidence="6">
    <location>
        <begin position="125"/>
        <end position="490"/>
    </location>
</feature>
<dbReference type="CDD" id="cd08504">
    <property type="entry name" value="PBP2_OppA"/>
    <property type="match status" value="1"/>
</dbReference>
<proteinExistence type="inferred from homology"/>
<comment type="subcellular location">
    <subcellularLocation>
        <location evidence="1">Cell envelope</location>
    </subcellularLocation>
</comment>
<dbReference type="InterPro" id="IPR000914">
    <property type="entry name" value="SBP_5_dom"/>
</dbReference>
<evidence type="ECO:0000256" key="2">
    <source>
        <dbReference type="ARBA" id="ARBA00005695"/>
    </source>
</evidence>
<dbReference type="Gene3D" id="3.10.105.10">
    <property type="entry name" value="Dipeptide-binding Protein, Domain 3"/>
    <property type="match status" value="1"/>
</dbReference>
<organism evidence="7 8">
    <name type="scientific">Alkalispirochaeta sphaeroplastigenens</name>
    <dbReference type="NCBI Taxonomy" id="1187066"/>
    <lineage>
        <taxon>Bacteria</taxon>
        <taxon>Pseudomonadati</taxon>
        <taxon>Spirochaetota</taxon>
        <taxon>Spirochaetia</taxon>
        <taxon>Spirochaetales</taxon>
        <taxon>Spirochaetaceae</taxon>
        <taxon>Alkalispirochaeta</taxon>
    </lineage>
</organism>
<keyword evidence="3" id="KW-0813">Transport</keyword>
<evidence type="ECO:0000313" key="8">
    <source>
        <dbReference type="Proteomes" id="UP000237350"/>
    </source>
</evidence>
<keyword evidence="4" id="KW-0732">Signal</keyword>
<dbReference type="AlphaFoldDB" id="A0A2S4JRW4"/>
<dbReference type="EMBL" id="LPWH01000062">
    <property type="protein sequence ID" value="POR02220.1"/>
    <property type="molecule type" value="Genomic_DNA"/>
</dbReference>
<keyword evidence="8" id="KW-1185">Reference proteome</keyword>
<accession>A0A2S4JRW4</accession>
<evidence type="ECO:0000313" key="7">
    <source>
        <dbReference type="EMBL" id="POR02220.1"/>
    </source>
</evidence>
<dbReference type="InterPro" id="IPR039424">
    <property type="entry name" value="SBP_5"/>
</dbReference>
<evidence type="ECO:0000256" key="1">
    <source>
        <dbReference type="ARBA" id="ARBA00004196"/>
    </source>
</evidence>
<evidence type="ECO:0000256" key="5">
    <source>
        <dbReference type="SAM" id="MobiDB-lite"/>
    </source>
</evidence>
<gene>
    <name evidence="7" type="ORF">AU468_06415</name>
</gene>
<dbReference type="SUPFAM" id="SSF53850">
    <property type="entry name" value="Periplasmic binding protein-like II"/>
    <property type="match status" value="1"/>
</dbReference>
<reference evidence="8" key="1">
    <citation type="submission" date="2015-12" db="EMBL/GenBank/DDBJ databases">
        <authorList>
            <person name="Lodha T.D."/>
            <person name="Chintalapati S."/>
            <person name="Chintalapati V.R."/>
            <person name="Sravanthi T."/>
        </authorList>
    </citation>
    <scope>NUCLEOTIDE SEQUENCE [LARGE SCALE GENOMIC DNA]</scope>
    <source>
        <strain evidence="8">JC133</strain>
    </source>
</reference>
<dbReference type="PANTHER" id="PTHR30290:SF10">
    <property type="entry name" value="PERIPLASMIC OLIGOPEPTIDE-BINDING PROTEIN-RELATED"/>
    <property type="match status" value="1"/>
</dbReference>
<feature type="compositionally biased region" description="Low complexity" evidence="5">
    <location>
        <begin position="20"/>
        <end position="31"/>
    </location>
</feature>
<evidence type="ECO:0000256" key="4">
    <source>
        <dbReference type="ARBA" id="ARBA00022729"/>
    </source>
</evidence>
<dbReference type="Gene3D" id="3.90.76.10">
    <property type="entry name" value="Dipeptide-binding Protein, Domain 1"/>
    <property type="match status" value="1"/>
</dbReference>
<feature type="region of interest" description="Disordered" evidence="5">
    <location>
        <begin position="15"/>
        <end position="71"/>
    </location>
</feature>
<dbReference type="Pfam" id="PF00496">
    <property type="entry name" value="SBP_bac_5"/>
    <property type="match status" value="1"/>
</dbReference>
<dbReference type="InterPro" id="IPR030678">
    <property type="entry name" value="Peptide/Ni-bd"/>
</dbReference>
<dbReference type="PIRSF" id="PIRSF002741">
    <property type="entry name" value="MppA"/>
    <property type="match status" value="1"/>
</dbReference>
<comment type="similarity">
    <text evidence="2">Belongs to the bacterial solute-binding protein 5 family.</text>
</comment>
<dbReference type="Gene3D" id="3.40.190.10">
    <property type="entry name" value="Periplasmic binding protein-like II"/>
    <property type="match status" value="1"/>
</dbReference>
<comment type="caution">
    <text evidence="7">The sequence shown here is derived from an EMBL/GenBank/DDBJ whole genome shotgun (WGS) entry which is preliminary data.</text>
</comment>